<gene>
    <name evidence="3" type="ORF">PSEUBRA_SCAF2g02727</name>
</gene>
<name>V5GNW9_KALBG</name>
<feature type="compositionally biased region" description="Polar residues" evidence="1">
    <location>
        <begin position="162"/>
        <end position="175"/>
    </location>
</feature>
<feature type="compositionally biased region" description="Gly residues" evidence="1">
    <location>
        <begin position="187"/>
        <end position="211"/>
    </location>
</feature>
<evidence type="ECO:0000313" key="3">
    <source>
        <dbReference type="EMBL" id="EST07652.1"/>
    </source>
</evidence>
<dbReference type="HOGENOM" id="CLU_1107510_0_0_1"/>
<dbReference type="EMBL" id="KI545862">
    <property type="protein sequence ID" value="EST07652.1"/>
    <property type="molecule type" value="Genomic_DNA"/>
</dbReference>
<feature type="region of interest" description="Disordered" evidence="1">
    <location>
        <begin position="162"/>
        <end position="251"/>
    </location>
</feature>
<proteinExistence type="predicted"/>
<keyword evidence="4" id="KW-1185">Reference proteome</keyword>
<sequence length="251" mass="26099">MTTFARLVAWLLLATFFSFVVVSAEDAPLQKPSRLHRVRKPPTAPFSGVNTVAKRGIPGRPGDIEWMGFYGSLLAVPTMLSILGIQTNYNLEKSYFNSQLNAQYYKQSRELLRAHALKLTRDQEMKFAKAGYRWPGMIWDADGNMRVPGSEGSAVGVPTQEMASNQDRGSSQVANGASDARAEGSAQGVGQGGPGTVLGPGEGGSGYGAGAGRQEAEKPIEAAGAQGAGGPGADAAAIGRAGGNAQDAPSS</sequence>
<reference evidence="4" key="1">
    <citation type="journal article" date="2013" name="Genome Announc.">
        <title>Draft genome sequence of Pseudozyma brasiliensis sp. nov. strain GHG001, a high producer of endo-1,4-xylanase isolated from an insect pest of sugarcane.</title>
        <authorList>
            <person name="Oliveira J.V.D.C."/>
            <person name="dos Santos R.A.C."/>
            <person name="Borges T.A."/>
            <person name="Riano-Pachon D.M."/>
            <person name="Goldman G.H."/>
        </authorList>
    </citation>
    <scope>NUCLEOTIDE SEQUENCE [LARGE SCALE GENOMIC DNA]</scope>
    <source>
        <strain evidence="4">GHG001</strain>
    </source>
</reference>
<feature type="compositionally biased region" description="Low complexity" evidence="1">
    <location>
        <begin position="233"/>
        <end position="245"/>
    </location>
</feature>
<evidence type="ECO:0000313" key="4">
    <source>
        <dbReference type="Proteomes" id="UP000019377"/>
    </source>
</evidence>
<accession>V5GNW9</accession>
<evidence type="ECO:0000256" key="1">
    <source>
        <dbReference type="SAM" id="MobiDB-lite"/>
    </source>
</evidence>
<dbReference type="OrthoDB" id="2556326at2759"/>
<dbReference type="Proteomes" id="UP000019377">
    <property type="component" value="Unassembled WGS sequence"/>
</dbReference>
<dbReference type="STRING" id="1365824.V5GNW9"/>
<keyword evidence="2" id="KW-0732">Signal</keyword>
<dbReference type="eggNOG" id="ENOG502RDQZ">
    <property type="taxonomic scope" value="Eukaryota"/>
</dbReference>
<dbReference type="AlphaFoldDB" id="V5GNW9"/>
<feature type="signal peptide" evidence="2">
    <location>
        <begin position="1"/>
        <end position="24"/>
    </location>
</feature>
<evidence type="ECO:0000256" key="2">
    <source>
        <dbReference type="SAM" id="SignalP"/>
    </source>
</evidence>
<feature type="chain" id="PRO_5004734182" evidence="2">
    <location>
        <begin position="25"/>
        <end position="251"/>
    </location>
</feature>
<protein>
    <submittedName>
        <fullName evidence="3">Uncharacterized protein</fullName>
    </submittedName>
</protein>
<organism evidence="3 4">
    <name type="scientific">Kalmanozyma brasiliensis (strain GHG001)</name>
    <name type="common">Yeast</name>
    <name type="synonym">Pseudozyma brasiliensis</name>
    <dbReference type="NCBI Taxonomy" id="1365824"/>
    <lineage>
        <taxon>Eukaryota</taxon>
        <taxon>Fungi</taxon>
        <taxon>Dikarya</taxon>
        <taxon>Basidiomycota</taxon>
        <taxon>Ustilaginomycotina</taxon>
        <taxon>Ustilaginomycetes</taxon>
        <taxon>Ustilaginales</taxon>
        <taxon>Ustilaginaceae</taxon>
        <taxon>Kalmanozyma</taxon>
    </lineage>
</organism>